<organism evidence="2 3">
    <name type="scientific">Cellulomonas humilata</name>
    <dbReference type="NCBI Taxonomy" id="144055"/>
    <lineage>
        <taxon>Bacteria</taxon>
        <taxon>Bacillati</taxon>
        <taxon>Actinomycetota</taxon>
        <taxon>Actinomycetes</taxon>
        <taxon>Micrococcales</taxon>
        <taxon>Cellulomonadaceae</taxon>
        <taxon>Cellulomonas</taxon>
    </lineage>
</organism>
<evidence type="ECO:0000256" key="1">
    <source>
        <dbReference type="SAM" id="MobiDB-lite"/>
    </source>
</evidence>
<accession>A0A7Y5ZZ06</accession>
<reference evidence="2 3" key="1">
    <citation type="submission" date="2020-05" db="EMBL/GenBank/DDBJ databases">
        <title>Genome Sequencing of Type Strains.</title>
        <authorList>
            <person name="Lemaire J.F."/>
            <person name="Inderbitzin P."/>
            <person name="Gregorio O.A."/>
            <person name="Collins S.B."/>
            <person name="Wespe N."/>
            <person name="Knight-Connoni V."/>
        </authorList>
    </citation>
    <scope>NUCLEOTIDE SEQUENCE [LARGE SCALE GENOMIC DNA]</scope>
    <source>
        <strain evidence="2 3">ATCC 25174</strain>
    </source>
</reference>
<evidence type="ECO:0000313" key="2">
    <source>
        <dbReference type="EMBL" id="NUU16753.1"/>
    </source>
</evidence>
<dbReference type="AlphaFoldDB" id="A0A7Y5ZZ06"/>
<keyword evidence="3" id="KW-1185">Reference proteome</keyword>
<comment type="caution">
    <text evidence="2">The sequence shown here is derived from an EMBL/GenBank/DDBJ whole genome shotgun (WGS) entry which is preliminary data.</text>
</comment>
<evidence type="ECO:0000313" key="3">
    <source>
        <dbReference type="Proteomes" id="UP000565724"/>
    </source>
</evidence>
<feature type="region of interest" description="Disordered" evidence="1">
    <location>
        <begin position="550"/>
        <end position="639"/>
    </location>
</feature>
<feature type="compositionally biased region" description="Basic and acidic residues" evidence="1">
    <location>
        <begin position="628"/>
        <end position="639"/>
    </location>
</feature>
<gene>
    <name evidence="2" type="ORF">HP550_05760</name>
</gene>
<proteinExistence type="predicted"/>
<name>A0A7Y5ZZ06_9CELL</name>
<dbReference type="Proteomes" id="UP000565724">
    <property type="component" value="Unassembled WGS sequence"/>
</dbReference>
<feature type="compositionally biased region" description="Pro residues" evidence="1">
    <location>
        <begin position="563"/>
        <end position="575"/>
    </location>
</feature>
<feature type="compositionally biased region" description="Acidic residues" evidence="1">
    <location>
        <begin position="614"/>
        <end position="627"/>
    </location>
</feature>
<protein>
    <submittedName>
        <fullName evidence="2">Uncharacterized protein</fullName>
    </submittedName>
</protein>
<dbReference type="RefSeq" id="WP_175346631.1">
    <property type="nucleotide sequence ID" value="NZ_JABMCI010000054.1"/>
</dbReference>
<sequence length="939" mass="99162">MTEPSLLFLPWVRRGGALDLPEDARDRHPASQATANAEVKVNGAGPVRVPVRLLGPGDVTGLPAQQVIRTDPAPGSRTFEANYLPLVEFDEPALPWLFTPASASAGRLRPWLCLVVVREQPGVQLAAPARGSLPVLRIGAPAHVEEELPDLDDSWAWAHAQLATDVALTDAALADALAADPGRSLSRLVSGRLLAEQTEYLACVVPTFEAGRLAGLGDDPGAAEGPAWRRAPGMDPVELPVLHHWRFATGPAGDFQSLAMAIRGRPVADGFGTRAVDVSTSGLGIPGSQDAQVRLAGALLALDAPVQRWSDPAMAERFAAALLDVLNAPDRVPASNPLLAPPRYGSAYVTPTPLDPASAGRWYEQLNSDPAHRVAAALGTLVVQQQQETLVAAAWDQAADLHTAGRVYGLAELGFTLADSLHRRHVAPLPPESGLFVLAPLRARLLRAPATGSGTSGLSFAQHWAEARLPDQALSPAVRRLTRSRGPAVRRVRRGGRPSGLDFLGRMAPSEMIGRQLPSTAGPLTFEAGGASLPTPLDLSWAQVSTDAVVGAPPRPGFEIGPTPTPAPGPRPLPPIDGGVPGGGVLHADLTRSASPGPSSLARRRPGDPFEPPDPIDPDPIDPEPEDPDPHPHPPRRDSPAAAAFRELSARHLAAFLATAAPQRGPLGTLAAGAMFEEALALTTPARTFAARVSGLLETPAPPDPAVTVPALRFAPRFDAPMSRSLIELGQQWLLPGLDGVPANTALGLRTNGEFVEAFLVGLNHELGRELLWREFPTPMTATFFDRFWDAAVAPEAPPDIVPLDSWADRALGAPTVAEDRFVLLLRSELIRRFPDALVSAARPGPPAEQLLPVFRGSMDPDLSFFGFAVPLADADDWSIVIAEQPGAPRFGFEVGEAPDGVSHAPATEATSAAQAGRLRQLPARITIPVTVLLRRPTP</sequence>
<feature type="region of interest" description="Disordered" evidence="1">
    <location>
        <begin position="480"/>
        <end position="505"/>
    </location>
</feature>
<feature type="compositionally biased region" description="Basic residues" evidence="1">
    <location>
        <begin position="480"/>
        <end position="496"/>
    </location>
</feature>
<dbReference type="EMBL" id="JABMCI010000054">
    <property type="protein sequence ID" value="NUU16753.1"/>
    <property type="molecule type" value="Genomic_DNA"/>
</dbReference>